<dbReference type="OrthoDB" id="3254104at2759"/>
<dbReference type="EC" id="2.7.11.1" evidence="2"/>
<evidence type="ECO:0000256" key="4">
    <source>
        <dbReference type="ARBA" id="ARBA00022840"/>
    </source>
</evidence>
<keyword evidence="3" id="KW-0547">Nucleotide-binding</keyword>
<dbReference type="Proteomes" id="UP000270094">
    <property type="component" value="Unassembled WGS sequence"/>
</dbReference>
<dbReference type="InterPro" id="IPR011009">
    <property type="entry name" value="Kinase-like_dom_sf"/>
</dbReference>
<evidence type="ECO:0000256" key="3">
    <source>
        <dbReference type="ARBA" id="ARBA00022741"/>
    </source>
</evidence>
<dbReference type="Gene3D" id="1.10.510.10">
    <property type="entry name" value="Transferase(Phosphotransferase) domain 1"/>
    <property type="match status" value="1"/>
</dbReference>
<gene>
    <name evidence="6" type="ORF">SVUK_LOCUS13466</name>
</gene>
<sequence>MLPRRFANLEIIEAGPSRIVCSGADLLTEENVIIRKTPLKDQEQTARVYHNLKMGRLLPHPNILSVLDAFEAGDSLYTVTDMMDGRLADIVDENLNHFVIAKIVYQLLSALEPLHSNGFHHGDITLNSVFINTDAVLKLSSYGDVAQNASEEKFRETPDKRPSCLILEDITSVGSILARLLLEEESFLNLSKIKSHNDLEWRTILQGNNESGLVDFHARNMLYLLLGSPCSLSDLLRHPYMLTFRKTSGKVPLIEAEHKDLSALSLNDVHGKSQSARNYKNYLNKNFNFDKGKP</sequence>
<evidence type="ECO:0000256" key="2">
    <source>
        <dbReference type="ARBA" id="ARBA00012513"/>
    </source>
</evidence>
<dbReference type="PANTHER" id="PTHR45832">
    <property type="entry name" value="SERINE/THREONINE-PROTEIN KINASE SAMKA-RELATED-RELATED"/>
    <property type="match status" value="1"/>
</dbReference>
<dbReference type="GO" id="GO:0004674">
    <property type="term" value="F:protein serine/threonine kinase activity"/>
    <property type="evidence" value="ECO:0007669"/>
    <property type="project" value="UniProtKB-EC"/>
</dbReference>
<dbReference type="PANTHER" id="PTHR45832:SF22">
    <property type="entry name" value="SERINE_THREONINE-PROTEIN KINASE SAMKA-RELATED"/>
    <property type="match status" value="1"/>
</dbReference>
<keyword evidence="7" id="KW-1185">Reference proteome</keyword>
<dbReference type="Pfam" id="PF00069">
    <property type="entry name" value="Pkinase"/>
    <property type="match status" value="1"/>
</dbReference>
<protein>
    <recommendedName>
        <fullName evidence="2">non-specific serine/threonine protein kinase</fullName>
        <ecNumber evidence="2">2.7.11.1</ecNumber>
    </recommendedName>
</protein>
<evidence type="ECO:0000313" key="6">
    <source>
        <dbReference type="EMBL" id="VDM78468.1"/>
    </source>
</evidence>
<dbReference type="InterPro" id="IPR051931">
    <property type="entry name" value="PAK3-like"/>
</dbReference>
<reference evidence="6 7" key="1">
    <citation type="submission" date="2018-11" db="EMBL/GenBank/DDBJ databases">
        <authorList>
            <consortium name="Pathogen Informatics"/>
        </authorList>
    </citation>
    <scope>NUCLEOTIDE SEQUENCE [LARGE SCALE GENOMIC DNA]</scope>
</reference>
<dbReference type="Gene3D" id="3.30.200.20">
    <property type="entry name" value="Phosphorylase Kinase, domain 1"/>
    <property type="match status" value="1"/>
</dbReference>
<dbReference type="GO" id="GO:0005524">
    <property type="term" value="F:ATP binding"/>
    <property type="evidence" value="ECO:0007669"/>
    <property type="project" value="UniProtKB-KW"/>
</dbReference>
<feature type="domain" description="Protein kinase" evidence="5">
    <location>
        <begin position="6"/>
        <end position="241"/>
    </location>
</feature>
<name>A0A3P7LGZ8_STRVU</name>
<dbReference type="SUPFAM" id="SSF56112">
    <property type="entry name" value="Protein kinase-like (PK-like)"/>
    <property type="match status" value="1"/>
</dbReference>
<evidence type="ECO:0000256" key="1">
    <source>
        <dbReference type="ARBA" id="ARBA00008874"/>
    </source>
</evidence>
<accession>A0A3P7LGZ8</accession>
<comment type="similarity">
    <text evidence="1">Belongs to the protein kinase superfamily. STE Ser/Thr protein kinase family. STE20 subfamily.</text>
</comment>
<organism evidence="6 7">
    <name type="scientific">Strongylus vulgaris</name>
    <name type="common">Blood worm</name>
    <dbReference type="NCBI Taxonomy" id="40348"/>
    <lineage>
        <taxon>Eukaryota</taxon>
        <taxon>Metazoa</taxon>
        <taxon>Ecdysozoa</taxon>
        <taxon>Nematoda</taxon>
        <taxon>Chromadorea</taxon>
        <taxon>Rhabditida</taxon>
        <taxon>Rhabditina</taxon>
        <taxon>Rhabditomorpha</taxon>
        <taxon>Strongyloidea</taxon>
        <taxon>Strongylidae</taxon>
        <taxon>Strongylus</taxon>
    </lineage>
</organism>
<dbReference type="PROSITE" id="PS50011">
    <property type="entry name" value="PROTEIN_KINASE_DOM"/>
    <property type="match status" value="1"/>
</dbReference>
<dbReference type="SMART" id="SM00220">
    <property type="entry name" value="S_TKc"/>
    <property type="match status" value="1"/>
</dbReference>
<dbReference type="AlphaFoldDB" id="A0A3P7LGZ8"/>
<evidence type="ECO:0000313" key="7">
    <source>
        <dbReference type="Proteomes" id="UP000270094"/>
    </source>
</evidence>
<proteinExistence type="inferred from homology"/>
<dbReference type="InterPro" id="IPR000719">
    <property type="entry name" value="Prot_kinase_dom"/>
</dbReference>
<evidence type="ECO:0000259" key="5">
    <source>
        <dbReference type="PROSITE" id="PS50011"/>
    </source>
</evidence>
<dbReference type="EMBL" id="UYYB01102075">
    <property type="protein sequence ID" value="VDM78468.1"/>
    <property type="molecule type" value="Genomic_DNA"/>
</dbReference>
<keyword evidence="4" id="KW-0067">ATP-binding</keyword>